<feature type="transmembrane region" description="Helical" evidence="1">
    <location>
        <begin position="6"/>
        <end position="25"/>
    </location>
</feature>
<organism evidence="2 3">
    <name type="scientific">Luteolibacter rhizosphaerae</name>
    <dbReference type="NCBI Taxonomy" id="2989719"/>
    <lineage>
        <taxon>Bacteria</taxon>
        <taxon>Pseudomonadati</taxon>
        <taxon>Verrucomicrobiota</taxon>
        <taxon>Verrucomicrobiia</taxon>
        <taxon>Verrucomicrobiales</taxon>
        <taxon>Verrucomicrobiaceae</taxon>
        <taxon>Luteolibacter</taxon>
    </lineage>
</organism>
<evidence type="ECO:0000313" key="3">
    <source>
        <dbReference type="Proteomes" id="UP001165653"/>
    </source>
</evidence>
<reference evidence="2" key="1">
    <citation type="submission" date="2022-10" db="EMBL/GenBank/DDBJ databases">
        <title>Luteolibacter sp. GHJ8, whole genome shotgun sequencing project.</title>
        <authorList>
            <person name="Zhao G."/>
            <person name="Shen L."/>
        </authorList>
    </citation>
    <scope>NUCLEOTIDE SEQUENCE</scope>
    <source>
        <strain evidence="2">GHJ8</strain>
    </source>
</reference>
<accession>A0ABT3G901</accession>
<sequence>MNDWQTWAALGAVVLATLFLVRHATRGKGKKSCGHNCGCGKKEGI</sequence>
<dbReference type="RefSeq" id="WP_264515639.1">
    <property type="nucleotide sequence ID" value="NZ_JAPDDR010000012.1"/>
</dbReference>
<dbReference type="EMBL" id="JAPDDR010000012">
    <property type="protein sequence ID" value="MCW1916074.1"/>
    <property type="molecule type" value="Genomic_DNA"/>
</dbReference>
<keyword evidence="1" id="KW-0812">Transmembrane</keyword>
<keyword evidence="3" id="KW-1185">Reference proteome</keyword>
<dbReference type="Proteomes" id="UP001165653">
    <property type="component" value="Unassembled WGS sequence"/>
</dbReference>
<comment type="caution">
    <text evidence="2">The sequence shown here is derived from an EMBL/GenBank/DDBJ whole genome shotgun (WGS) entry which is preliminary data.</text>
</comment>
<evidence type="ECO:0000256" key="1">
    <source>
        <dbReference type="SAM" id="Phobius"/>
    </source>
</evidence>
<name>A0ABT3G901_9BACT</name>
<evidence type="ECO:0000313" key="2">
    <source>
        <dbReference type="EMBL" id="MCW1916074.1"/>
    </source>
</evidence>
<keyword evidence="1" id="KW-1133">Transmembrane helix</keyword>
<keyword evidence="1" id="KW-0472">Membrane</keyword>
<gene>
    <name evidence="2" type="ORF">OJ996_20970</name>
</gene>
<proteinExistence type="predicted"/>
<evidence type="ECO:0008006" key="4">
    <source>
        <dbReference type="Google" id="ProtNLM"/>
    </source>
</evidence>
<protein>
    <recommendedName>
        <fullName evidence="4">Attachment p12 family protein</fullName>
    </recommendedName>
</protein>